<sequence>MTPAATLLAVLVLGQFDPYVRSRVTPGDDATQCLYWTQPSITWNQSSFGNPDTTSDTEFEAIRVAFQSWEDIFAACGNLTLRQGPVIDERKAGYLRGQQNQNVVLFRTKVCSALVAATDACWKAETCGNQYDCWDDDESTLAITLTTYDKRSGIIYDSDISFNASQYVFTTANGPTCFPPVTTNCVSTDVQNTATHEIGHFVGLDHTRLASSTMFPSAQAGEVSKRTIDSGSRDFVCSVYAKGGASQACLHPVMNDELGPKGGGCSATGASSLGPVLMAWVLWRRRRAREGRS</sequence>
<dbReference type="InterPro" id="IPR017756">
    <property type="entry name" value="TM_Gly-Cys-Arg_CS"/>
</dbReference>
<evidence type="ECO:0000313" key="6">
    <source>
        <dbReference type="EMBL" id="TQF13551.1"/>
    </source>
</evidence>
<dbReference type="AlphaFoldDB" id="A0A540WX13"/>
<protein>
    <submittedName>
        <fullName evidence="6">Matrixin family metalloprotease</fullName>
    </submittedName>
</protein>
<dbReference type="NCBIfam" id="NF041905">
    <property type="entry name" value="MXAN_2677_2678"/>
    <property type="match status" value="1"/>
</dbReference>
<dbReference type="Gene3D" id="3.40.390.10">
    <property type="entry name" value="Collagenase (Catalytic Domain)"/>
    <property type="match status" value="1"/>
</dbReference>
<keyword evidence="7" id="KW-1185">Reference proteome</keyword>
<dbReference type="SUPFAM" id="SSF55486">
    <property type="entry name" value="Metalloproteases ('zincins'), catalytic domain"/>
    <property type="match status" value="1"/>
</dbReference>
<dbReference type="GO" id="GO:0006508">
    <property type="term" value="P:proteolysis"/>
    <property type="evidence" value="ECO:0007669"/>
    <property type="project" value="UniProtKB-KW"/>
</dbReference>
<accession>A0A540WX13</accession>
<evidence type="ECO:0000256" key="4">
    <source>
        <dbReference type="ARBA" id="ARBA00022833"/>
    </source>
</evidence>
<evidence type="ECO:0000256" key="3">
    <source>
        <dbReference type="ARBA" id="ARBA00022801"/>
    </source>
</evidence>
<gene>
    <name evidence="6" type="ORF">FJV41_23250</name>
</gene>
<keyword evidence="1 6" id="KW-0645">Protease</keyword>
<dbReference type="InterPro" id="IPR001818">
    <property type="entry name" value="Pept_M10_metallopeptidase"/>
</dbReference>
<organism evidence="6 7">
    <name type="scientific">Myxococcus llanfairpwllgwyngyllgogerychwyrndrobwllllantysiliogogogochensis</name>
    <dbReference type="NCBI Taxonomy" id="2590453"/>
    <lineage>
        <taxon>Bacteria</taxon>
        <taxon>Pseudomonadati</taxon>
        <taxon>Myxococcota</taxon>
        <taxon>Myxococcia</taxon>
        <taxon>Myxococcales</taxon>
        <taxon>Cystobacterineae</taxon>
        <taxon>Myxococcaceae</taxon>
        <taxon>Myxococcus</taxon>
    </lineage>
</organism>
<dbReference type="InterPro" id="IPR024079">
    <property type="entry name" value="MetalloPept_cat_dom_sf"/>
</dbReference>
<dbReference type="GO" id="GO:0031012">
    <property type="term" value="C:extracellular matrix"/>
    <property type="evidence" value="ECO:0007669"/>
    <property type="project" value="InterPro"/>
</dbReference>
<evidence type="ECO:0000256" key="1">
    <source>
        <dbReference type="ARBA" id="ARBA00022670"/>
    </source>
</evidence>
<comment type="caution">
    <text evidence="6">The sequence shown here is derived from an EMBL/GenBank/DDBJ whole genome shotgun (WGS) entry which is preliminary data.</text>
</comment>
<keyword evidence="4" id="KW-0862">Zinc</keyword>
<evidence type="ECO:0000256" key="2">
    <source>
        <dbReference type="ARBA" id="ARBA00022723"/>
    </source>
</evidence>
<dbReference type="EMBL" id="VIFM01000096">
    <property type="protein sequence ID" value="TQF13551.1"/>
    <property type="molecule type" value="Genomic_DNA"/>
</dbReference>
<dbReference type="RefSeq" id="WP_141644726.1">
    <property type="nucleotide sequence ID" value="NZ_VIFM01000096.1"/>
</dbReference>
<name>A0A540WX13_9BACT</name>
<reference evidence="6 7" key="1">
    <citation type="submission" date="2019-06" db="EMBL/GenBank/DDBJ databases">
        <authorList>
            <person name="Livingstone P."/>
            <person name="Whitworth D."/>
        </authorList>
    </citation>
    <scope>NUCLEOTIDE SEQUENCE [LARGE SCALE GENOMIC DNA]</scope>
    <source>
        <strain evidence="6 7">AM401</strain>
    </source>
</reference>
<dbReference type="OrthoDB" id="5516015at2"/>
<keyword evidence="3" id="KW-0378">Hydrolase</keyword>
<feature type="domain" description="Peptidase M10 metallopeptidase" evidence="5">
    <location>
        <begin position="133"/>
        <end position="233"/>
    </location>
</feature>
<evidence type="ECO:0000259" key="5">
    <source>
        <dbReference type="Pfam" id="PF00413"/>
    </source>
</evidence>
<dbReference type="GO" id="GO:0008270">
    <property type="term" value="F:zinc ion binding"/>
    <property type="evidence" value="ECO:0007669"/>
    <property type="project" value="InterPro"/>
</dbReference>
<proteinExistence type="predicted"/>
<dbReference type="GO" id="GO:0004222">
    <property type="term" value="F:metalloendopeptidase activity"/>
    <property type="evidence" value="ECO:0007669"/>
    <property type="project" value="InterPro"/>
</dbReference>
<dbReference type="NCBIfam" id="TIGR03382">
    <property type="entry name" value="GC_trans_RRR"/>
    <property type="match status" value="1"/>
</dbReference>
<keyword evidence="2" id="KW-0479">Metal-binding</keyword>
<keyword evidence="6" id="KW-0482">Metalloprotease</keyword>
<dbReference type="Proteomes" id="UP000315369">
    <property type="component" value="Unassembled WGS sequence"/>
</dbReference>
<evidence type="ECO:0000313" key="7">
    <source>
        <dbReference type="Proteomes" id="UP000315369"/>
    </source>
</evidence>
<dbReference type="Pfam" id="PF00413">
    <property type="entry name" value="Peptidase_M10"/>
    <property type="match status" value="1"/>
</dbReference>